<dbReference type="InterPro" id="IPR025187">
    <property type="entry name" value="DUF4112"/>
</dbReference>
<feature type="transmembrane region" description="Helical" evidence="1">
    <location>
        <begin position="197"/>
        <end position="224"/>
    </location>
</feature>
<keyword evidence="3" id="KW-1185">Reference proteome</keyword>
<dbReference type="Pfam" id="PF13430">
    <property type="entry name" value="DUF4112"/>
    <property type="match status" value="1"/>
</dbReference>
<evidence type="ECO:0000313" key="3">
    <source>
        <dbReference type="Proteomes" id="UP001058330"/>
    </source>
</evidence>
<evidence type="ECO:0000313" key="2">
    <source>
        <dbReference type="EMBL" id="UVE50799.1"/>
    </source>
</evidence>
<organism evidence="2 3">
    <name type="scientific">Haloferax larsenii</name>
    <dbReference type="NCBI Taxonomy" id="302484"/>
    <lineage>
        <taxon>Archaea</taxon>
        <taxon>Methanobacteriati</taxon>
        <taxon>Methanobacteriota</taxon>
        <taxon>Stenosarchaea group</taxon>
        <taxon>Halobacteria</taxon>
        <taxon>Halobacteriales</taxon>
        <taxon>Haloferacaceae</taxon>
        <taxon>Haloferax</taxon>
    </lineage>
</organism>
<dbReference type="PANTHER" id="PTHR35519">
    <property type="entry name" value="MEMBRANE PROTEINS"/>
    <property type="match status" value="1"/>
</dbReference>
<dbReference type="EMBL" id="CP078063">
    <property type="protein sequence ID" value="UVE50799.1"/>
    <property type="molecule type" value="Genomic_DNA"/>
</dbReference>
<gene>
    <name evidence="2" type="ORF">KU306_02610</name>
</gene>
<reference evidence="2" key="1">
    <citation type="submission" date="2021-07" db="EMBL/GenBank/DDBJ databases">
        <title>Studies on halocins as antimicrobial molecules from haloarchaea.</title>
        <authorList>
            <person name="Kumar S."/>
            <person name="Khare S.K."/>
        </authorList>
    </citation>
    <scope>NUCLEOTIDE SEQUENCE</scope>
    <source>
        <strain evidence="2">NCIM 5678</strain>
    </source>
</reference>
<dbReference type="Proteomes" id="UP001058330">
    <property type="component" value="Chromosome"/>
</dbReference>
<dbReference type="PANTHER" id="PTHR35519:SF2">
    <property type="entry name" value="PH DOMAIN PROTEIN"/>
    <property type="match status" value="1"/>
</dbReference>
<proteinExistence type="predicted"/>
<evidence type="ECO:0000256" key="1">
    <source>
        <dbReference type="SAM" id="Phobius"/>
    </source>
</evidence>
<dbReference type="RefSeq" id="WP_425499535.1">
    <property type="nucleotide sequence ID" value="NZ_CP078063.1"/>
</dbReference>
<name>A0ABY5RF64_HALLR</name>
<keyword evidence="1" id="KW-0812">Transmembrane</keyword>
<accession>A0ABY5RF64</accession>
<keyword evidence="1" id="KW-0472">Membrane</keyword>
<dbReference type="GeneID" id="74527752"/>
<sequence length="230" mass="24481">MTAQYRGGRCATLILAVFDATLSSTGSGATPIATAPDTTLKFAPRDSRLVDDSVNSTQPDDRRHLGDADAIVDSADEDVEATMERLRTVSYYLDEAFEIPGTNYRVGLDPFLGLVPGVGDATGAALSAYILVEAALIGVPRETLARMFGNVLLDATVGSLPLVGDVFDAAWKANARNVRLLESRYETPETREADRRFLLGAVLVVTLLLVALGVATTLAALWVLGRLGLL</sequence>
<keyword evidence="1" id="KW-1133">Transmembrane helix</keyword>
<protein>
    <submittedName>
        <fullName evidence="2">DUF4112 domain-containing protein</fullName>
    </submittedName>
</protein>